<evidence type="ECO:0000313" key="3">
    <source>
        <dbReference type="EMBL" id="TSB48021.1"/>
    </source>
</evidence>
<evidence type="ECO:0000256" key="1">
    <source>
        <dbReference type="SAM" id="MobiDB-lite"/>
    </source>
</evidence>
<dbReference type="GO" id="GO:0004386">
    <property type="term" value="F:helicase activity"/>
    <property type="evidence" value="ECO:0007669"/>
    <property type="project" value="UniProtKB-KW"/>
</dbReference>
<dbReference type="Pfam" id="PF25888">
    <property type="entry name" value="WHD_DnaB"/>
    <property type="match status" value="1"/>
</dbReference>
<accession>A0A554A2V0</accession>
<dbReference type="OrthoDB" id="2082007at2"/>
<dbReference type="EMBL" id="VLXZ01000001">
    <property type="protein sequence ID" value="TSB48021.1"/>
    <property type="molecule type" value="Genomic_DNA"/>
</dbReference>
<name>A0A554A2V0_9BACI</name>
<keyword evidence="3" id="KW-0067">ATP-binding</keyword>
<reference evidence="3 4" key="1">
    <citation type="submission" date="2019-07" db="EMBL/GenBank/DDBJ databases">
        <authorList>
            <person name="Park Y.J."/>
            <person name="Jeong S.E."/>
            <person name="Jung H.S."/>
        </authorList>
    </citation>
    <scope>NUCLEOTIDE SEQUENCE [LARGE SCALE GENOMIC DNA]</scope>
    <source>
        <strain evidence="4">P16(2019)</strain>
    </source>
</reference>
<evidence type="ECO:0000259" key="2">
    <source>
        <dbReference type="Pfam" id="PF25888"/>
    </source>
</evidence>
<keyword evidence="3" id="KW-0378">Hydrolase</keyword>
<protein>
    <submittedName>
        <fullName evidence="3">Helicase DnaB</fullName>
    </submittedName>
</protein>
<sequence length="478" mass="55706">MSWHWRELLPVDRYTVRTSDYLTDMDQKVLILLYQPLIGTVANGLYHTLWAHMEKDQWSSSEQTHRHLMLMTELSLAQIFEERKKLEGIGLLKSYKRKQESETLYLYELQPPMTPKQFFENDVLSVYLFNRLGKTQYRELRDRFSVDTVPLSEFTELTYSFDEVYTSLHHSEMVSNLKSETGEALTEGKDKTILSRKNQQGFYFEDFDFDLMKNSLSSFVVPEQALTEEAEETIIRLAFVYRIEPIEMSKIVSQAVLHDDKVDLSLLRKKAQDWYRLEYGSTPPRLGLRTQPAQHRSVNAKEALTDEEKTIQFYENTPPLRLLELRSEGAQIATADAKIVESLILDYQMLPGVVNVLLDYVLWQYDMKLSKPLIDKIAGHWTRKKVRLVPDAMKLALKEQQNKLEAKQNPSYGQNQKQQGKRNQKRDKLPKWLVEEKQAQGSAAATIEDTGTDDQDQKQSFEEMLAELRRTKQQKGGS</sequence>
<dbReference type="Proteomes" id="UP000318521">
    <property type="component" value="Unassembled WGS sequence"/>
</dbReference>
<keyword evidence="4" id="KW-1185">Reference proteome</keyword>
<feature type="region of interest" description="Disordered" evidence="1">
    <location>
        <begin position="403"/>
        <end position="478"/>
    </location>
</feature>
<evidence type="ECO:0000313" key="4">
    <source>
        <dbReference type="Proteomes" id="UP000318521"/>
    </source>
</evidence>
<dbReference type="RefSeq" id="WP_143846367.1">
    <property type="nucleotide sequence ID" value="NZ_VLXZ01000001.1"/>
</dbReference>
<dbReference type="InterPro" id="IPR058660">
    <property type="entry name" value="WHD_DnaB"/>
</dbReference>
<keyword evidence="3" id="KW-0347">Helicase</keyword>
<feature type="domain" description="Replicative helicase loading/DNA remodeling protein DnaB N-terminal winged helix" evidence="2">
    <location>
        <begin position="10"/>
        <end position="269"/>
    </location>
</feature>
<feature type="compositionally biased region" description="Basic and acidic residues" evidence="1">
    <location>
        <begin position="455"/>
        <end position="470"/>
    </location>
</feature>
<gene>
    <name evidence="3" type="ORF">FN960_00240</name>
</gene>
<feature type="compositionally biased region" description="Basic and acidic residues" evidence="1">
    <location>
        <begin position="426"/>
        <end position="438"/>
    </location>
</feature>
<dbReference type="AlphaFoldDB" id="A0A554A2V0"/>
<comment type="caution">
    <text evidence="3">The sequence shown here is derived from an EMBL/GenBank/DDBJ whole genome shotgun (WGS) entry which is preliminary data.</text>
</comment>
<organism evidence="3 4">
    <name type="scientific">Alkalicoccobacillus porphyridii</name>
    <dbReference type="NCBI Taxonomy" id="2597270"/>
    <lineage>
        <taxon>Bacteria</taxon>
        <taxon>Bacillati</taxon>
        <taxon>Bacillota</taxon>
        <taxon>Bacilli</taxon>
        <taxon>Bacillales</taxon>
        <taxon>Bacillaceae</taxon>
        <taxon>Alkalicoccobacillus</taxon>
    </lineage>
</organism>
<keyword evidence="3" id="KW-0547">Nucleotide-binding</keyword>
<proteinExistence type="predicted"/>